<dbReference type="InterPro" id="IPR036390">
    <property type="entry name" value="WH_DNA-bd_sf"/>
</dbReference>
<feature type="domain" description="H15" evidence="2">
    <location>
        <begin position="47"/>
        <end position="120"/>
    </location>
</feature>
<evidence type="ECO:0000313" key="4">
    <source>
        <dbReference type="RefSeq" id="XP_020769830.2"/>
    </source>
</evidence>
<dbReference type="GO" id="GO:0030261">
    <property type="term" value="P:chromosome condensation"/>
    <property type="evidence" value="ECO:0007669"/>
    <property type="project" value="UniProtKB-ARBA"/>
</dbReference>
<name>A0A6J0Z6R0_ODOVR</name>
<dbReference type="Pfam" id="PF00538">
    <property type="entry name" value="Linker_histone"/>
    <property type="match status" value="1"/>
</dbReference>
<evidence type="ECO:0000259" key="2">
    <source>
        <dbReference type="PROSITE" id="PS51504"/>
    </source>
</evidence>
<dbReference type="AlphaFoldDB" id="A0A6J0Z6R0"/>
<dbReference type="KEGG" id="ovr:110151003"/>
<sequence length="179" mass="19511">MQKDTSLPPPSGPLASNTALGAGLQASSSGLPSKSETPRSTSPNPHRKPNISKVILGFVAGKGAGKRVSLAALKKAVATRGYNMTRNAWRFKRVLKGLVDKGMLKRVTGKGAAGSFLMGKNHASKIKLKAKRRRQRRQQSRQRRSGQRQPGQRQLLMGSKQGHKQPIRGVRRATKCRRS</sequence>
<feature type="compositionally biased region" description="Basic residues" evidence="1">
    <location>
        <begin position="122"/>
        <end position="146"/>
    </location>
</feature>
<dbReference type="GeneID" id="110151003"/>
<dbReference type="SUPFAM" id="SSF46785">
    <property type="entry name" value="Winged helix' DNA-binding domain"/>
    <property type="match status" value="1"/>
</dbReference>
<dbReference type="PROSITE" id="PS51504">
    <property type="entry name" value="H15"/>
    <property type="match status" value="1"/>
</dbReference>
<reference evidence="3" key="1">
    <citation type="journal article" date="2022" name="J. Hered.">
        <title>A De Novo Chromosome-Level Genome Assembly of the White-Tailed Deer, Odocoileus Virginianus.</title>
        <authorList>
            <person name="London E.W."/>
            <person name="Roca A.L."/>
            <person name="Novakofski J.E."/>
            <person name="Mateus-Pinilla N.E."/>
        </authorList>
    </citation>
    <scope>NUCLEOTIDE SEQUENCE [LARGE SCALE GENOMIC DNA]</scope>
</reference>
<organism evidence="3 4">
    <name type="scientific">Odocoileus virginianus</name>
    <name type="common">White-tailed deer</name>
    <dbReference type="NCBI Taxonomy" id="9874"/>
    <lineage>
        <taxon>Eukaryota</taxon>
        <taxon>Metazoa</taxon>
        <taxon>Chordata</taxon>
        <taxon>Craniata</taxon>
        <taxon>Vertebrata</taxon>
        <taxon>Euteleostomi</taxon>
        <taxon>Mammalia</taxon>
        <taxon>Eutheria</taxon>
        <taxon>Laurasiatheria</taxon>
        <taxon>Artiodactyla</taxon>
        <taxon>Ruminantia</taxon>
        <taxon>Pecora</taxon>
        <taxon>Cervidae</taxon>
        <taxon>Odocoileinae</taxon>
        <taxon>Odocoileus</taxon>
    </lineage>
</organism>
<reference evidence="4" key="2">
    <citation type="submission" date="2025-08" db="UniProtKB">
        <authorList>
            <consortium name="RefSeq"/>
        </authorList>
    </citation>
    <scope>IDENTIFICATION</scope>
    <source>
        <tissue evidence="4">Tongue muscle</tissue>
    </source>
</reference>
<dbReference type="GO" id="GO:0003677">
    <property type="term" value="F:DNA binding"/>
    <property type="evidence" value="ECO:0007669"/>
    <property type="project" value="UniProtKB-KW"/>
</dbReference>
<accession>A0A6J0Z6R0</accession>
<feature type="compositionally biased region" description="Basic residues" evidence="1">
    <location>
        <begin position="161"/>
        <end position="179"/>
    </location>
</feature>
<dbReference type="InterPro" id="IPR036388">
    <property type="entry name" value="WH-like_DNA-bd_sf"/>
</dbReference>
<dbReference type="GO" id="GO:0007283">
    <property type="term" value="P:spermatogenesis"/>
    <property type="evidence" value="ECO:0007669"/>
    <property type="project" value="UniProtKB-KW"/>
</dbReference>
<dbReference type="FunCoup" id="A0A6J0Z6R0">
    <property type="interactions" value="1"/>
</dbReference>
<evidence type="ECO:0000313" key="3">
    <source>
        <dbReference type="Proteomes" id="UP001652640"/>
    </source>
</evidence>
<dbReference type="Proteomes" id="UP001652640">
    <property type="component" value="Chromosome 17"/>
</dbReference>
<dbReference type="RefSeq" id="XP_020769830.2">
    <property type="nucleotide sequence ID" value="XM_020914171.2"/>
</dbReference>
<protein>
    <submittedName>
        <fullName evidence="4">Histone H1.9-like</fullName>
    </submittedName>
</protein>
<gene>
    <name evidence="4" type="primary">LOC110151003</name>
</gene>
<feature type="compositionally biased region" description="Polar residues" evidence="1">
    <location>
        <begin position="14"/>
        <end position="44"/>
    </location>
</feature>
<keyword evidence="3" id="KW-1185">Reference proteome</keyword>
<feature type="region of interest" description="Disordered" evidence="1">
    <location>
        <begin position="114"/>
        <end position="179"/>
    </location>
</feature>
<dbReference type="OrthoDB" id="10070184at2759"/>
<evidence type="ECO:0000256" key="1">
    <source>
        <dbReference type="SAM" id="MobiDB-lite"/>
    </source>
</evidence>
<proteinExistence type="predicted"/>
<dbReference type="Gene3D" id="1.10.10.10">
    <property type="entry name" value="Winged helix-like DNA-binding domain superfamily/Winged helix DNA-binding domain"/>
    <property type="match status" value="1"/>
</dbReference>
<dbReference type="InterPro" id="IPR005818">
    <property type="entry name" value="Histone_H1/H5_H15"/>
</dbReference>
<dbReference type="InParanoid" id="A0A6J0Z6R0"/>
<dbReference type="GO" id="GO:0000786">
    <property type="term" value="C:nucleosome"/>
    <property type="evidence" value="ECO:0007669"/>
    <property type="project" value="InterPro"/>
</dbReference>
<dbReference type="GO" id="GO:0006334">
    <property type="term" value="P:nucleosome assembly"/>
    <property type="evidence" value="ECO:0007669"/>
    <property type="project" value="InterPro"/>
</dbReference>
<dbReference type="GO" id="GO:0030154">
    <property type="term" value="P:cell differentiation"/>
    <property type="evidence" value="ECO:0007669"/>
    <property type="project" value="UniProtKB-KW"/>
</dbReference>
<feature type="region of interest" description="Disordered" evidence="1">
    <location>
        <begin position="1"/>
        <end position="50"/>
    </location>
</feature>